<feature type="compositionally biased region" description="Low complexity" evidence="2">
    <location>
        <begin position="129"/>
        <end position="142"/>
    </location>
</feature>
<dbReference type="GO" id="GO:0005096">
    <property type="term" value="F:GTPase activator activity"/>
    <property type="evidence" value="ECO:0007669"/>
    <property type="project" value="UniProtKB-KW"/>
</dbReference>
<dbReference type="GO" id="GO:0051056">
    <property type="term" value="P:regulation of small GTPase mediated signal transduction"/>
    <property type="evidence" value="ECO:0007669"/>
    <property type="project" value="UniProtKB-ARBA"/>
</dbReference>
<keyword evidence="4" id="KW-1185">Reference proteome</keyword>
<dbReference type="EMBL" id="AJVK01011928">
    <property type="status" value="NOT_ANNOTATED_CDS"/>
    <property type="molecule type" value="Genomic_DNA"/>
</dbReference>
<proteinExistence type="predicted"/>
<dbReference type="PROSITE" id="PS50238">
    <property type="entry name" value="RHOGAP"/>
    <property type="match status" value="1"/>
</dbReference>
<dbReference type="SUPFAM" id="SSF48350">
    <property type="entry name" value="GTPase activation domain, GAP"/>
    <property type="match status" value="1"/>
</dbReference>
<dbReference type="AlphaFoldDB" id="A0A1B0D615"/>
<dbReference type="Gene3D" id="1.10.555.10">
    <property type="entry name" value="Rho GTPase activation protein"/>
    <property type="match status" value="1"/>
</dbReference>
<dbReference type="VEuPathDB" id="VectorBase:PPAPM1_004458"/>
<name>A0A1B0D615_PHLPP</name>
<dbReference type="Proteomes" id="UP000092462">
    <property type="component" value="Unassembled WGS sequence"/>
</dbReference>
<evidence type="ECO:0000313" key="4">
    <source>
        <dbReference type="Proteomes" id="UP000092462"/>
    </source>
</evidence>
<sequence length="175" mass="19982">MKEHLISEQTFERHFSTHTEDFPRDFLIEEEYVDRLKVLILDLDDIAYDTLSYLMKHLKDVEDQSESNLMKASNLGVVFSPCLFTNSEKNSSTMNVELLNCMGIQTKVTELMIVNFEELFGEGTTRSLPESPVDIPSSVSVSRRNSEKVNGEAAQKKREKIKAKRIRSKTACVLS</sequence>
<dbReference type="PANTHER" id="PTHR15228:SF25">
    <property type="entry name" value="F-BAR DOMAIN-CONTAINING PROTEIN"/>
    <property type="match status" value="1"/>
</dbReference>
<evidence type="ECO:0000256" key="1">
    <source>
        <dbReference type="ARBA" id="ARBA00022468"/>
    </source>
</evidence>
<dbReference type="PANTHER" id="PTHR15228">
    <property type="entry name" value="SPERMATHECAL PHYSIOLOGY VARIANT"/>
    <property type="match status" value="1"/>
</dbReference>
<reference evidence="3" key="1">
    <citation type="submission" date="2022-08" db="UniProtKB">
        <authorList>
            <consortium name="EnsemblMetazoa"/>
        </authorList>
    </citation>
    <scope>IDENTIFICATION</scope>
    <source>
        <strain evidence="3">Israel</strain>
    </source>
</reference>
<dbReference type="GO" id="GO:0007165">
    <property type="term" value="P:signal transduction"/>
    <property type="evidence" value="ECO:0007669"/>
    <property type="project" value="InterPro"/>
</dbReference>
<dbReference type="VEuPathDB" id="VectorBase:PPAI002924"/>
<dbReference type="Pfam" id="PF00620">
    <property type="entry name" value="RhoGAP"/>
    <property type="match status" value="1"/>
</dbReference>
<keyword evidence="1" id="KW-0343">GTPase activation</keyword>
<evidence type="ECO:0000256" key="2">
    <source>
        <dbReference type="SAM" id="MobiDB-lite"/>
    </source>
</evidence>
<organism evidence="3 4">
    <name type="scientific">Phlebotomus papatasi</name>
    <name type="common">Sandfly</name>
    <dbReference type="NCBI Taxonomy" id="29031"/>
    <lineage>
        <taxon>Eukaryota</taxon>
        <taxon>Metazoa</taxon>
        <taxon>Ecdysozoa</taxon>
        <taxon>Arthropoda</taxon>
        <taxon>Hexapoda</taxon>
        <taxon>Insecta</taxon>
        <taxon>Pterygota</taxon>
        <taxon>Neoptera</taxon>
        <taxon>Endopterygota</taxon>
        <taxon>Diptera</taxon>
        <taxon>Nematocera</taxon>
        <taxon>Psychodoidea</taxon>
        <taxon>Psychodidae</taxon>
        <taxon>Phlebotomus</taxon>
        <taxon>Phlebotomus</taxon>
    </lineage>
</organism>
<dbReference type="InterPro" id="IPR008936">
    <property type="entry name" value="Rho_GTPase_activation_prot"/>
</dbReference>
<dbReference type="InterPro" id="IPR051025">
    <property type="entry name" value="RhoGAP"/>
</dbReference>
<feature type="region of interest" description="Disordered" evidence="2">
    <location>
        <begin position="124"/>
        <end position="175"/>
    </location>
</feature>
<protein>
    <submittedName>
        <fullName evidence="3">Uncharacterized protein</fullName>
    </submittedName>
</protein>
<dbReference type="CDD" id="cd00159">
    <property type="entry name" value="RhoGAP"/>
    <property type="match status" value="1"/>
</dbReference>
<feature type="compositionally biased region" description="Basic and acidic residues" evidence="2">
    <location>
        <begin position="144"/>
        <end position="156"/>
    </location>
</feature>
<evidence type="ECO:0000313" key="3">
    <source>
        <dbReference type="EnsemblMetazoa" id="PPAI002924-PA"/>
    </source>
</evidence>
<dbReference type="EnsemblMetazoa" id="PPAI002924-RA">
    <property type="protein sequence ID" value="PPAI002924-PA"/>
    <property type="gene ID" value="PPAI002924"/>
</dbReference>
<feature type="compositionally biased region" description="Basic residues" evidence="2">
    <location>
        <begin position="157"/>
        <end position="168"/>
    </location>
</feature>
<dbReference type="InterPro" id="IPR000198">
    <property type="entry name" value="RhoGAP_dom"/>
</dbReference>
<accession>A0A1B0D615</accession>